<proteinExistence type="predicted"/>
<sequence>MGNCATNALDVLHVTMLQPSVHWNVNVVMTRQMEPAEEIFVPQTFFGELSPSLVHMKDWKNDFPVVKLVDRSHILESQSDVDMSEVAENGSIDDHTSNPN</sequence>
<keyword evidence="2" id="KW-1185">Reference proteome</keyword>
<evidence type="ECO:0000313" key="3">
    <source>
        <dbReference type="WBParaSite" id="jg14162"/>
    </source>
</evidence>
<dbReference type="Proteomes" id="UP000887574">
    <property type="component" value="Unplaced"/>
</dbReference>
<name>A0A915CZ05_9BILA</name>
<dbReference type="AlphaFoldDB" id="A0A915CZ05"/>
<dbReference type="WBParaSite" id="jg14162">
    <property type="protein sequence ID" value="jg14162"/>
    <property type="gene ID" value="jg14162"/>
</dbReference>
<accession>A0A915CZ05</accession>
<evidence type="ECO:0000256" key="1">
    <source>
        <dbReference type="SAM" id="MobiDB-lite"/>
    </source>
</evidence>
<organism evidence="2 3">
    <name type="scientific">Ditylenchus dipsaci</name>
    <dbReference type="NCBI Taxonomy" id="166011"/>
    <lineage>
        <taxon>Eukaryota</taxon>
        <taxon>Metazoa</taxon>
        <taxon>Ecdysozoa</taxon>
        <taxon>Nematoda</taxon>
        <taxon>Chromadorea</taxon>
        <taxon>Rhabditida</taxon>
        <taxon>Tylenchina</taxon>
        <taxon>Tylenchomorpha</taxon>
        <taxon>Sphaerularioidea</taxon>
        <taxon>Anguinidae</taxon>
        <taxon>Anguininae</taxon>
        <taxon>Ditylenchus</taxon>
    </lineage>
</organism>
<reference evidence="3" key="1">
    <citation type="submission" date="2022-11" db="UniProtKB">
        <authorList>
            <consortium name="WormBaseParasite"/>
        </authorList>
    </citation>
    <scope>IDENTIFICATION</scope>
</reference>
<feature type="region of interest" description="Disordered" evidence="1">
    <location>
        <begin position="79"/>
        <end position="100"/>
    </location>
</feature>
<protein>
    <submittedName>
        <fullName evidence="3">Uncharacterized protein</fullName>
    </submittedName>
</protein>
<evidence type="ECO:0000313" key="2">
    <source>
        <dbReference type="Proteomes" id="UP000887574"/>
    </source>
</evidence>